<dbReference type="PIRSF" id="PIRSF033909">
    <property type="entry name" value="UCP033909"/>
    <property type="match status" value="1"/>
</dbReference>
<gene>
    <name evidence="2" type="ORF">NO357_14360</name>
</gene>
<dbReference type="Pfam" id="PF05990">
    <property type="entry name" value="DUF900"/>
    <property type="match status" value="1"/>
</dbReference>
<evidence type="ECO:0000313" key="3">
    <source>
        <dbReference type="Proteomes" id="UP001226762"/>
    </source>
</evidence>
<dbReference type="Gene3D" id="3.40.50.1820">
    <property type="entry name" value="alpha/beta hydrolase"/>
    <property type="match status" value="1"/>
</dbReference>
<dbReference type="EMBL" id="JANHAX010000004">
    <property type="protein sequence ID" value="MDQ2091084.1"/>
    <property type="molecule type" value="Genomic_DNA"/>
</dbReference>
<reference evidence="2" key="1">
    <citation type="submission" date="2022-07" db="EMBL/GenBank/DDBJ databases">
        <authorList>
            <person name="Otstavnykh N."/>
            <person name="Isaeva M."/>
            <person name="Bystritskaya E."/>
        </authorList>
    </citation>
    <scope>NUCLEOTIDE SEQUENCE</scope>
    <source>
        <strain evidence="2">KCTC 52189</strain>
    </source>
</reference>
<proteinExistence type="predicted"/>
<dbReference type="AlphaFoldDB" id="A0AAE4B693"/>
<sequence length="355" mass="38649">MLRTRHLSLLVGCLAVLLAACTRPAVTGFSQPVPEATVQRVFVATQRTASQIGQIFGENRNPVMNYAAVDVSIPPDHELGHLERTSGLADPRRYFAPVGIEAMNGAPALTSALRRARAGDGGLLLFVHGYNNTLEDAAFRLAQIRHDFALEEPALLFSWPSAGDPRGYVYDRDSVMFARDGFVQLLRDLNRSGQKRILLVAHSMGSYLAMESLRQIALTGDRHLYGALEGVILMSPDIDPDVFRQQAAAIGKLPQPFIIMTSQSDRVLSLSGLLTGRKARLGRIKGPEEVEGLNVTVIDISGFDDAALGGHNVPFSSAKAIVLLRGLDRQLRTGRTVLDEFVFLGRDLTTGLRVP</sequence>
<dbReference type="InterPro" id="IPR014586">
    <property type="entry name" value="UCP033909"/>
</dbReference>
<name>A0AAE4B693_9RHOB</name>
<protein>
    <submittedName>
        <fullName evidence="2">Alpha/beta fold hydrolase</fullName>
    </submittedName>
</protein>
<evidence type="ECO:0000313" key="2">
    <source>
        <dbReference type="EMBL" id="MDQ2091084.1"/>
    </source>
</evidence>
<keyword evidence="1" id="KW-0732">Signal</keyword>
<dbReference type="InterPro" id="IPR010297">
    <property type="entry name" value="DUF900_hydrolase"/>
</dbReference>
<feature type="chain" id="PRO_5042060640" evidence="1">
    <location>
        <begin position="26"/>
        <end position="355"/>
    </location>
</feature>
<feature type="signal peptide" evidence="1">
    <location>
        <begin position="1"/>
        <end position="25"/>
    </location>
</feature>
<keyword evidence="3" id="KW-1185">Reference proteome</keyword>
<keyword evidence="2" id="KW-0378">Hydrolase</keyword>
<organism evidence="2 3">
    <name type="scientific">Marimonas arenosa</name>
    <dbReference type="NCBI Taxonomy" id="1795305"/>
    <lineage>
        <taxon>Bacteria</taxon>
        <taxon>Pseudomonadati</taxon>
        <taxon>Pseudomonadota</taxon>
        <taxon>Alphaproteobacteria</taxon>
        <taxon>Rhodobacterales</taxon>
        <taxon>Paracoccaceae</taxon>
        <taxon>Marimonas</taxon>
    </lineage>
</organism>
<comment type="caution">
    <text evidence="2">The sequence shown here is derived from an EMBL/GenBank/DDBJ whole genome shotgun (WGS) entry which is preliminary data.</text>
</comment>
<evidence type="ECO:0000256" key="1">
    <source>
        <dbReference type="SAM" id="SignalP"/>
    </source>
</evidence>
<dbReference type="PANTHER" id="PTHR36513">
    <property type="entry name" value="ABC TRANSMEMBRANE TYPE-1 DOMAIN-CONTAINING PROTEIN"/>
    <property type="match status" value="1"/>
</dbReference>
<dbReference type="GO" id="GO:0016787">
    <property type="term" value="F:hydrolase activity"/>
    <property type="evidence" value="ECO:0007669"/>
    <property type="project" value="UniProtKB-KW"/>
</dbReference>
<dbReference type="PROSITE" id="PS51257">
    <property type="entry name" value="PROKAR_LIPOPROTEIN"/>
    <property type="match status" value="1"/>
</dbReference>
<dbReference type="RefSeq" id="WP_306736370.1">
    <property type="nucleotide sequence ID" value="NZ_JANHAX010000004.1"/>
</dbReference>
<dbReference type="PANTHER" id="PTHR36513:SF1">
    <property type="entry name" value="TRANSMEMBRANE PROTEIN"/>
    <property type="match status" value="1"/>
</dbReference>
<accession>A0AAE4B693</accession>
<dbReference type="InterPro" id="IPR029058">
    <property type="entry name" value="AB_hydrolase_fold"/>
</dbReference>
<reference evidence="2" key="2">
    <citation type="submission" date="2023-02" db="EMBL/GenBank/DDBJ databases">
        <title>'Rhodoalgimonas zhirmunskyi' gen. nov., isolated from a red alga.</title>
        <authorList>
            <person name="Nedashkovskaya O.I."/>
            <person name="Otstavnykh N.Y."/>
            <person name="Bystritskaya E.P."/>
            <person name="Balabanova L.A."/>
            <person name="Isaeva M.P."/>
        </authorList>
    </citation>
    <scope>NUCLEOTIDE SEQUENCE</scope>
    <source>
        <strain evidence="2">KCTC 52189</strain>
    </source>
</reference>
<dbReference type="SUPFAM" id="SSF53474">
    <property type="entry name" value="alpha/beta-Hydrolases"/>
    <property type="match status" value="1"/>
</dbReference>
<dbReference type="Proteomes" id="UP001226762">
    <property type="component" value="Unassembled WGS sequence"/>
</dbReference>